<accession>A0A319DEZ7</accession>
<dbReference type="EMBL" id="KZ825908">
    <property type="protein sequence ID" value="PYH92767.1"/>
    <property type="molecule type" value="Genomic_DNA"/>
</dbReference>
<evidence type="ECO:0000313" key="2">
    <source>
        <dbReference type="Proteomes" id="UP000247810"/>
    </source>
</evidence>
<evidence type="ECO:0000313" key="1">
    <source>
        <dbReference type="EMBL" id="PYH92767.1"/>
    </source>
</evidence>
<sequence>MQEMWMALIFQTLTSLRLKEFLPKDAKILWSGNHLNVALPLWQGFTGNEEQIAAQDAYGGRVSSSNTSSQMIQPSVTGPKMQGIHSTIFGTPPTRFFGPIIKNFI</sequence>
<dbReference type="STRING" id="1448320.A0A319DEZ7"/>
<proteinExistence type="predicted"/>
<reference evidence="1 2" key="1">
    <citation type="submission" date="2018-02" db="EMBL/GenBank/DDBJ databases">
        <title>The genomes of Aspergillus section Nigri reveals drivers in fungal speciation.</title>
        <authorList>
            <consortium name="DOE Joint Genome Institute"/>
            <person name="Vesth T.C."/>
            <person name="Nybo J."/>
            <person name="Theobald S."/>
            <person name="Brandl J."/>
            <person name="Frisvad J.C."/>
            <person name="Nielsen K.F."/>
            <person name="Lyhne E.K."/>
            <person name="Kogle M.E."/>
            <person name="Kuo A."/>
            <person name="Riley R."/>
            <person name="Clum A."/>
            <person name="Nolan M."/>
            <person name="Lipzen A."/>
            <person name="Salamov A."/>
            <person name="Henrissat B."/>
            <person name="Wiebenga A."/>
            <person name="De vries R.P."/>
            <person name="Grigoriev I.V."/>
            <person name="Mortensen U.H."/>
            <person name="Andersen M.R."/>
            <person name="Baker S.E."/>
        </authorList>
    </citation>
    <scope>NUCLEOTIDE SEQUENCE [LARGE SCALE GENOMIC DNA]</scope>
    <source>
        <strain evidence="1 2">CBS 707.79</strain>
    </source>
</reference>
<dbReference type="AlphaFoldDB" id="A0A319DEZ7"/>
<protein>
    <submittedName>
        <fullName evidence="1">Uncharacterized protein</fullName>
    </submittedName>
</protein>
<keyword evidence="2" id="KW-1185">Reference proteome</keyword>
<organism evidence="1 2">
    <name type="scientific">Aspergillus ellipticus CBS 707.79</name>
    <dbReference type="NCBI Taxonomy" id="1448320"/>
    <lineage>
        <taxon>Eukaryota</taxon>
        <taxon>Fungi</taxon>
        <taxon>Dikarya</taxon>
        <taxon>Ascomycota</taxon>
        <taxon>Pezizomycotina</taxon>
        <taxon>Eurotiomycetes</taxon>
        <taxon>Eurotiomycetidae</taxon>
        <taxon>Eurotiales</taxon>
        <taxon>Aspergillaceae</taxon>
        <taxon>Aspergillus</taxon>
        <taxon>Aspergillus subgen. Circumdati</taxon>
    </lineage>
</organism>
<name>A0A319DEZ7_9EURO</name>
<dbReference type="VEuPathDB" id="FungiDB:BO71DRAFT_400268"/>
<gene>
    <name evidence="1" type="ORF">BO71DRAFT_400268</name>
</gene>
<dbReference type="Proteomes" id="UP000247810">
    <property type="component" value="Unassembled WGS sequence"/>
</dbReference>
<dbReference type="OrthoDB" id="5412936at2759"/>